<dbReference type="Gene3D" id="3.30.710.10">
    <property type="entry name" value="Potassium Channel Kv1.1, Chain A"/>
    <property type="match status" value="1"/>
</dbReference>
<dbReference type="PANTHER" id="PTHR46336">
    <property type="entry name" value="OS02G0260700 PROTEIN"/>
    <property type="match status" value="1"/>
</dbReference>
<dbReference type="SUPFAM" id="SSF54695">
    <property type="entry name" value="POZ domain"/>
    <property type="match status" value="1"/>
</dbReference>
<dbReference type="Pfam" id="PF00651">
    <property type="entry name" value="BTB"/>
    <property type="match status" value="1"/>
</dbReference>
<dbReference type="AlphaFoldDB" id="A0A9X0CGA0"/>
<feature type="compositionally biased region" description="Basic and acidic residues" evidence="1">
    <location>
        <begin position="47"/>
        <end position="56"/>
    </location>
</feature>
<dbReference type="OrthoDB" id="5982674at2759"/>
<evidence type="ECO:0000259" key="2">
    <source>
        <dbReference type="PROSITE" id="PS50097"/>
    </source>
</evidence>
<dbReference type="PANTHER" id="PTHR46336:SF3">
    <property type="entry name" value="BTB_POZ DOMAIN-CONTAINING PROTEIN POB1"/>
    <property type="match status" value="1"/>
</dbReference>
<sequence length="311" mass="33970">MSDRILIVKIRKDGWEKLEAARRVRSITKTNSQDGNDDTISVTNNKQQEKSNKSEQNESIVSATEEKISDESSPSTADDSFNLPSISISDISRTVSSLSCDSGIGDTSSTEAKRTVKSKKREEYSVVVEKEESMVNSDTGKLQSSGDSDSNGSSDVDLDITFSKLLIADISYAHKAGAIGLTSVSPGEDGASASSMANGVIKTSEEDLSLADTVIREHQLCVHSFWLALNSSYFRSLFFSSGMKETKVKKVEMNISESLSSMFLLLIESLYKPDVVMTESVENLLVLMRLAHVYDAESTLKTCQKLLGQLN</sequence>
<evidence type="ECO:0000313" key="4">
    <source>
        <dbReference type="Proteomes" id="UP001163046"/>
    </source>
</evidence>
<proteinExistence type="predicted"/>
<organism evidence="3 4">
    <name type="scientific">Desmophyllum pertusum</name>
    <dbReference type="NCBI Taxonomy" id="174260"/>
    <lineage>
        <taxon>Eukaryota</taxon>
        <taxon>Metazoa</taxon>
        <taxon>Cnidaria</taxon>
        <taxon>Anthozoa</taxon>
        <taxon>Hexacorallia</taxon>
        <taxon>Scleractinia</taxon>
        <taxon>Caryophylliina</taxon>
        <taxon>Caryophylliidae</taxon>
        <taxon>Desmophyllum</taxon>
    </lineage>
</organism>
<protein>
    <recommendedName>
        <fullName evidence="2">BTB domain-containing protein</fullName>
    </recommendedName>
</protein>
<gene>
    <name evidence="3" type="ORF">OS493_017058</name>
</gene>
<feature type="region of interest" description="Disordered" evidence="1">
    <location>
        <begin position="99"/>
        <end position="153"/>
    </location>
</feature>
<reference evidence="3" key="1">
    <citation type="submission" date="2023-01" db="EMBL/GenBank/DDBJ databases">
        <title>Genome assembly of the deep-sea coral Lophelia pertusa.</title>
        <authorList>
            <person name="Herrera S."/>
            <person name="Cordes E."/>
        </authorList>
    </citation>
    <scope>NUCLEOTIDE SEQUENCE</scope>
    <source>
        <strain evidence="3">USNM1676648</strain>
        <tissue evidence="3">Polyp</tissue>
    </source>
</reference>
<comment type="caution">
    <text evidence="3">The sequence shown here is derived from an EMBL/GenBank/DDBJ whole genome shotgun (WGS) entry which is preliminary data.</text>
</comment>
<feature type="compositionally biased region" description="Polar residues" evidence="1">
    <location>
        <begin position="99"/>
        <end position="110"/>
    </location>
</feature>
<dbReference type="EMBL" id="MU827786">
    <property type="protein sequence ID" value="KAJ7333521.1"/>
    <property type="molecule type" value="Genomic_DNA"/>
</dbReference>
<dbReference type="InterPro" id="IPR045890">
    <property type="entry name" value="POB1-like"/>
</dbReference>
<feature type="compositionally biased region" description="Polar residues" evidence="1">
    <location>
        <begin position="71"/>
        <end position="84"/>
    </location>
</feature>
<feature type="compositionally biased region" description="Low complexity" evidence="1">
    <location>
        <begin position="144"/>
        <end position="153"/>
    </location>
</feature>
<dbReference type="SMART" id="SM00225">
    <property type="entry name" value="BTB"/>
    <property type="match status" value="1"/>
</dbReference>
<keyword evidence="4" id="KW-1185">Reference proteome</keyword>
<feature type="compositionally biased region" description="Polar residues" evidence="1">
    <location>
        <begin position="27"/>
        <end position="46"/>
    </location>
</feature>
<feature type="region of interest" description="Disordered" evidence="1">
    <location>
        <begin position="26"/>
        <end position="84"/>
    </location>
</feature>
<evidence type="ECO:0000313" key="3">
    <source>
        <dbReference type="EMBL" id="KAJ7333521.1"/>
    </source>
</evidence>
<evidence type="ECO:0000256" key="1">
    <source>
        <dbReference type="SAM" id="MobiDB-lite"/>
    </source>
</evidence>
<accession>A0A9X0CGA0</accession>
<dbReference type="Proteomes" id="UP001163046">
    <property type="component" value="Unassembled WGS sequence"/>
</dbReference>
<name>A0A9X0CGA0_9CNID</name>
<dbReference type="InterPro" id="IPR000210">
    <property type="entry name" value="BTB/POZ_dom"/>
</dbReference>
<feature type="domain" description="BTB" evidence="2">
    <location>
        <begin position="206"/>
        <end position="279"/>
    </location>
</feature>
<dbReference type="InterPro" id="IPR011333">
    <property type="entry name" value="SKP1/BTB/POZ_sf"/>
</dbReference>
<dbReference type="PROSITE" id="PS50097">
    <property type="entry name" value="BTB"/>
    <property type="match status" value="1"/>
</dbReference>
<feature type="compositionally biased region" description="Basic and acidic residues" evidence="1">
    <location>
        <begin position="120"/>
        <end position="133"/>
    </location>
</feature>